<comment type="subcellular location">
    <subcellularLocation>
        <location evidence="1">Cell membrane</location>
        <topology evidence="1">Multi-pass membrane protein</topology>
    </subcellularLocation>
</comment>
<gene>
    <name evidence="11" type="ORF">C0216_11420</name>
</gene>
<evidence type="ECO:0000256" key="7">
    <source>
        <dbReference type="ARBA" id="ARBA00023251"/>
    </source>
</evidence>
<dbReference type="InterPro" id="IPR004638">
    <property type="entry name" value="EmrB-like"/>
</dbReference>
<keyword evidence="12" id="KW-1185">Reference proteome</keyword>
<evidence type="ECO:0000256" key="8">
    <source>
        <dbReference type="SAM" id="MobiDB-lite"/>
    </source>
</evidence>
<evidence type="ECO:0000256" key="9">
    <source>
        <dbReference type="SAM" id="Phobius"/>
    </source>
</evidence>
<evidence type="ECO:0000313" key="11">
    <source>
        <dbReference type="EMBL" id="AXE23988.1"/>
    </source>
</evidence>
<feature type="transmembrane region" description="Helical" evidence="9">
    <location>
        <begin position="473"/>
        <end position="496"/>
    </location>
</feature>
<feature type="transmembrane region" description="Helical" evidence="9">
    <location>
        <begin position="395"/>
        <end position="414"/>
    </location>
</feature>
<dbReference type="AlphaFoldDB" id="A0A344TZB7"/>
<dbReference type="PANTHER" id="PTHR42718">
    <property type="entry name" value="MAJOR FACILITATOR SUPERFAMILY MULTIDRUG TRANSPORTER MFSC"/>
    <property type="match status" value="1"/>
</dbReference>
<keyword evidence="4 9" id="KW-0812">Transmembrane</keyword>
<dbReference type="GO" id="GO:0022857">
    <property type="term" value="F:transmembrane transporter activity"/>
    <property type="evidence" value="ECO:0007669"/>
    <property type="project" value="InterPro"/>
</dbReference>
<keyword evidence="2" id="KW-0813">Transport</keyword>
<evidence type="ECO:0000256" key="4">
    <source>
        <dbReference type="ARBA" id="ARBA00022692"/>
    </source>
</evidence>
<feature type="transmembrane region" description="Helical" evidence="9">
    <location>
        <begin position="167"/>
        <end position="187"/>
    </location>
</feature>
<feature type="compositionally biased region" description="Low complexity" evidence="8">
    <location>
        <begin position="1"/>
        <end position="31"/>
    </location>
</feature>
<dbReference type="InterPro" id="IPR036259">
    <property type="entry name" value="MFS_trans_sf"/>
</dbReference>
<feature type="transmembrane region" description="Helical" evidence="9">
    <location>
        <begin position="141"/>
        <end position="160"/>
    </location>
</feature>
<feature type="transmembrane region" description="Helical" evidence="9">
    <location>
        <begin position="254"/>
        <end position="277"/>
    </location>
</feature>
<feature type="transmembrane region" description="Helical" evidence="9">
    <location>
        <begin position="230"/>
        <end position="248"/>
    </location>
</feature>
<proteinExistence type="predicted"/>
<dbReference type="RefSeq" id="WP_114055170.1">
    <property type="nucleotide sequence ID" value="NZ_CP030862.1"/>
</dbReference>
<dbReference type="Proteomes" id="UP000252004">
    <property type="component" value="Chromosome"/>
</dbReference>
<dbReference type="Pfam" id="PF07690">
    <property type="entry name" value="MFS_1"/>
    <property type="match status" value="1"/>
</dbReference>
<dbReference type="NCBIfam" id="TIGR00711">
    <property type="entry name" value="efflux_EmrB"/>
    <property type="match status" value="1"/>
</dbReference>
<evidence type="ECO:0000256" key="5">
    <source>
        <dbReference type="ARBA" id="ARBA00022989"/>
    </source>
</evidence>
<evidence type="ECO:0000256" key="1">
    <source>
        <dbReference type="ARBA" id="ARBA00004651"/>
    </source>
</evidence>
<sequence>MSAEPTGPASGPSPGSRGPAARTTTGAAGAPAAPPDPRRWWILAVIGLAQLMVVLDATIVNVALPSIQEGLGFSDHRRQWVVTSYAIPFGSLLLLGGRLADRVGRRRAFLVGQIGFAAASALGGAASSFEVLVTARALQGVFAALLAPAALSLLTTTFSAPAERGKAFGVFGALAASGGAVGLLLGGVLTEHLGWRSTLYVNVLFAAAAVAGGALLLRRRPPQAPPRLDLPGAVLASAGLFCLVYGLSTAGPRGWRSAATLGILTAAAVLLAAFVWWQARGPHPLLPLRIVRDRVRATALLSVFLTGVGMFGVFLFLTYYFQHTRGLSPARTGLAFLPMSGCTMISAIGSNLGLLGGVGGRARVVTGMLLAAAGMAWLANLSAAGSYAVEVLPGQAATGLGMGLITAAAMNLGTAGIDPRDAGVGSATVNAMRQVGGSVGTALMSTLAAGAVVRDLAGRQPAPELLARAALEGYRTVFTASALIFTAGAVLTLFLLPGGLSAERAHGAPGGRRPSGP</sequence>
<dbReference type="PRINTS" id="PR01036">
    <property type="entry name" value="TCRTETB"/>
</dbReference>
<dbReference type="GO" id="GO:0005886">
    <property type="term" value="C:plasma membrane"/>
    <property type="evidence" value="ECO:0007669"/>
    <property type="project" value="UniProtKB-SubCell"/>
</dbReference>
<dbReference type="InterPro" id="IPR005829">
    <property type="entry name" value="Sugar_transporter_CS"/>
</dbReference>
<feature type="transmembrane region" description="Helical" evidence="9">
    <location>
        <begin position="333"/>
        <end position="355"/>
    </location>
</feature>
<dbReference type="InterPro" id="IPR020846">
    <property type="entry name" value="MFS_dom"/>
</dbReference>
<evidence type="ECO:0000256" key="3">
    <source>
        <dbReference type="ARBA" id="ARBA00022475"/>
    </source>
</evidence>
<feature type="transmembrane region" description="Helical" evidence="9">
    <location>
        <begin position="298"/>
        <end position="321"/>
    </location>
</feature>
<protein>
    <submittedName>
        <fullName evidence="11">MFS transporter</fullName>
    </submittedName>
</protein>
<feature type="transmembrane region" description="Helical" evidence="9">
    <location>
        <begin position="40"/>
        <end position="60"/>
    </location>
</feature>
<dbReference type="SUPFAM" id="SSF103473">
    <property type="entry name" value="MFS general substrate transporter"/>
    <property type="match status" value="1"/>
</dbReference>
<dbReference type="PANTHER" id="PTHR42718:SF46">
    <property type="entry name" value="BLR6921 PROTEIN"/>
    <property type="match status" value="1"/>
</dbReference>
<evidence type="ECO:0000256" key="2">
    <source>
        <dbReference type="ARBA" id="ARBA00022448"/>
    </source>
</evidence>
<feature type="region of interest" description="Disordered" evidence="8">
    <location>
        <begin position="1"/>
        <end position="33"/>
    </location>
</feature>
<feature type="transmembrane region" description="Helical" evidence="9">
    <location>
        <begin position="80"/>
        <end position="96"/>
    </location>
</feature>
<dbReference type="Gene3D" id="1.20.1250.20">
    <property type="entry name" value="MFS general substrate transporter like domains"/>
    <property type="match status" value="1"/>
</dbReference>
<keyword evidence="6 9" id="KW-0472">Membrane</keyword>
<evidence type="ECO:0000256" key="6">
    <source>
        <dbReference type="ARBA" id="ARBA00023136"/>
    </source>
</evidence>
<keyword evidence="7" id="KW-0046">Antibiotic resistance</keyword>
<dbReference type="PROSITE" id="PS00216">
    <property type="entry name" value="SUGAR_TRANSPORT_1"/>
    <property type="match status" value="1"/>
</dbReference>
<dbReference type="OrthoDB" id="4080117at2"/>
<dbReference type="GO" id="GO:0046677">
    <property type="term" value="P:response to antibiotic"/>
    <property type="evidence" value="ECO:0007669"/>
    <property type="project" value="UniProtKB-KW"/>
</dbReference>
<organism evidence="11 12">
    <name type="scientific">Streptomyces globosus</name>
    <dbReference type="NCBI Taxonomy" id="68209"/>
    <lineage>
        <taxon>Bacteria</taxon>
        <taxon>Bacillati</taxon>
        <taxon>Actinomycetota</taxon>
        <taxon>Actinomycetes</taxon>
        <taxon>Kitasatosporales</taxon>
        <taxon>Streptomycetaceae</taxon>
        <taxon>Streptomyces</taxon>
    </lineage>
</organism>
<keyword evidence="5 9" id="KW-1133">Transmembrane helix</keyword>
<dbReference type="EMBL" id="CP030862">
    <property type="protein sequence ID" value="AXE23988.1"/>
    <property type="molecule type" value="Genomic_DNA"/>
</dbReference>
<keyword evidence="3" id="KW-1003">Cell membrane</keyword>
<feature type="domain" description="Major facilitator superfamily (MFS) profile" evidence="10">
    <location>
        <begin position="42"/>
        <end position="500"/>
    </location>
</feature>
<dbReference type="KEGG" id="sgz:C0216_11420"/>
<dbReference type="Gene3D" id="1.20.1720.10">
    <property type="entry name" value="Multidrug resistance protein D"/>
    <property type="match status" value="1"/>
</dbReference>
<feature type="transmembrane region" description="Helical" evidence="9">
    <location>
        <begin position="367"/>
        <end position="389"/>
    </location>
</feature>
<feature type="transmembrane region" description="Helical" evidence="9">
    <location>
        <begin position="199"/>
        <end position="218"/>
    </location>
</feature>
<evidence type="ECO:0000313" key="12">
    <source>
        <dbReference type="Proteomes" id="UP000252004"/>
    </source>
</evidence>
<reference evidence="11 12" key="1">
    <citation type="submission" date="2018-01" db="EMBL/GenBank/DDBJ databases">
        <title>Draft genome Sequence of streptomyces globosus LZH-48.</title>
        <authorList>
            <person name="Ran K."/>
            <person name="Li Z."/>
            <person name="Wei S."/>
            <person name="Dong R."/>
        </authorList>
    </citation>
    <scope>NUCLEOTIDE SEQUENCE [LARGE SCALE GENOMIC DNA]</scope>
    <source>
        <strain evidence="11 12">LZH-48</strain>
    </source>
</reference>
<name>A0A344TZB7_9ACTN</name>
<dbReference type="InterPro" id="IPR011701">
    <property type="entry name" value="MFS"/>
</dbReference>
<evidence type="ECO:0000259" key="10">
    <source>
        <dbReference type="PROSITE" id="PS50850"/>
    </source>
</evidence>
<feature type="transmembrane region" description="Helical" evidence="9">
    <location>
        <begin position="108"/>
        <end position="129"/>
    </location>
</feature>
<dbReference type="CDD" id="cd17321">
    <property type="entry name" value="MFS_MMR_MDR_like"/>
    <property type="match status" value="1"/>
</dbReference>
<dbReference type="PROSITE" id="PS50850">
    <property type="entry name" value="MFS"/>
    <property type="match status" value="1"/>
</dbReference>
<accession>A0A344TZB7</accession>